<evidence type="ECO:0000256" key="3">
    <source>
        <dbReference type="ARBA" id="ARBA00022692"/>
    </source>
</evidence>
<protein>
    <submittedName>
        <fullName evidence="12">Alpha-1A adrenergic receptor-like isoform X1</fullName>
    </submittedName>
</protein>
<dbReference type="CDD" id="cd00637">
    <property type="entry name" value="7tm_classA_rhodopsin-like"/>
    <property type="match status" value="1"/>
</dbReference>
<dbReference type="SUPFAM" id="SSF81321">
    <property type="entry name" value="Family A G protein-coupled receptor-like"/>
    <property type="match status" value="1"/>
</dbReference>
<reference evidence="12" key="1">
    <citation type="submission" date="2025-08" db="UniProtKB">
        <authorList>
            <consortium name="RefSeq"/>
        </authorList>
    </citation>
    <scope>IDENTIFICATION</scope>
    <source>
        <tissue evidence="12">Tentacle</tissue>
    </source>
</reference>
<dbReference type="AlphaFoldDB" id="A0A6P8HWG7"/>
<feature type="transmembrane region" description="Helical" evidence="9">
    <location>
        <begin position="82"/>
        <end position="102"/>
    </location>
</feature>
<feature type="transmembrane region" description="Helical" evidence="9">
    <location>
        <begin position="156"/>
        <end position="181"/>
    </location>
</feature>
<evidence type="ECO:0000256" key="4">
    <source>
        <dbReference type="ARBA" id="ARBA00022989"/>
    </source>
</evidence>
<dbReference type="KEGG" id="aten:116293610"/>
<dbReference type="GO" id="GO:0007187">
    <property type="term" value="P:G protein-coupled receptor signaling pathway, coupled to cyclic nucleotide second messenger"/>
    <property type="evidence" value="ECO:0007669"/>
    <property type="project" value="TreeGrafter"/>
</dbReference>
<evidence type="ECO:0000313" key="12">
    <source>
        <dbReference type="RefSeq" id="XP_031556922.1"/>
    </source>
</evidence>
<keyword evidence="6 9" id="KW-0472">Membrane</keyword>
<gene>
    <name evidence="12" type="primary">LOC116293610</name>
</gene>
<dbReference type="GO" id="GO:0005886">
    <property type="term" value="C:plasma membrane"/>
    <property type="evidence" value="ECO:0007669"/>
    <property type="project" value="UniProtKB-SubCell"/>
</dbReference>
<feature type="transmembrane region" description="Helical" evidence="9">
    <location>
        <begin position="44"/>
        <end position="62"/>
    </location>
</feature>
<dbReference type="InterPro" id="IPR017452">
    <property type="entry name" value="GPCR_Rhodpsn_7TM"/>
</dbReference>
<evidence type="ECO:0000256" key="5">
    <source>
        <dbReference type="ARBA" id="ARBA00023040"/>
    </source>
</evidence>
<evidence type="ECO:0000313" key="11">
    <source>
        <dbReference type="Proteomes" id="UP000515163"/>
    </source>
</evidence>
<keyword evidence="8" id="KW-0807">Transducer</keyword>
<evidence type="ECO:0000256" key="7">
    <source>
        <dbReference type="ARBA" id="ARBA00023170"/>
    </source>
</evidence>
<accession>A0A6P8HWG7</accession>
<evidence type="ECO:0000256" key="6">
    <source>
        <dbReference type="ARBA" id="ARBA00023136"/>
    </source>
</evidence>
<dbReference type="GO" id="GO:0030425">
    <property type="term" value="C:dendrite"/>
    <property type="evidence" value="ECO:0007669"/>
    <property type="project" value="TreeGrafter"/>
</dbReference>
<dbReference type="InParanoid" id="A0A6P8HWG7"/>
<evidence type="ECO:0000256" key="9">
    <source>
        <dbReference type="SAM" id="Phobius"/>
    </source>
</evidence>
<keyword evidence="11" id="KW-1185">Reference proteome</keyword>
<feature type="domain" description="G-protein coupled receptors family 1 profile" evidence="10">
    <location>
        <begin position="24"/>
        <end position="274"/>
    </location>
</feature>
<dbReference type="GeneID" id="116293610"/>
<proteinExistence type="predicted"/>
<dbReference type="GO" id="GO:0004993">
    <property type="term" value="F:G protein-coupled serotonin receptor activity"/>
    <property type="evidence" value="ECO:0007669"/>
    <property type="project" value="TreeGrafter"/>
</dbReference>
<organism evidence="11 12">
    <name type="scientific">Actinia tenebrosa</name>
    <name type="common">Australian red waratah sea anemone</name>
    <dbReference type="NCBI Taxonomy" id="6105"/>
    <lineage>
        <taxon>Eukaryota</taxon>
        <taxon>Metazoa</taxon>
        <taxon>Cnidaria</taxon>
        <taxon>Anthozoa</taxon>
        <taxon>Hexacorallia</taxon>
        <taxon>Actiniaria</taxon>
        <taxon>Actiniidae</taxon>
        <taxon>Actinia</taxon>
    </lineage>
</organism>
<dbReference type="PROSITE" id="PS50262">
    <property type="entry name" value="G_PROTEIN_RECEP_F1_2"/>
    <property type="match status" value="1"/>
</dbReference>
<keyword evidence="3 9" id="KW-0812">Transmembrane</keyword>
<sequence>MMLAPGELVLITLLILLSIITIIGNAIVILVVLKDPCRDLKTAAIVFIVNLAIADLLLGLVIEPIYCVFLLSSVSTQNLDRISSLLAFAVEASCLTLVALAIQRWIIVEMPLRALKIQTPRRLAITIAVIWLLAGFLASLPWLNIKYIDYDIDYDFFMFDIVGSLLCITLMCVYGRIWVLVRRSTRFRMKFTEINNTVAERQPFVLENQEQVIRKERIREAKVTQLFYLVCGAFIICWMPASLYVNINKKDETIGFRICLLAGLLNSALNPLIYSLRNDRFRKALRTEMRQRTCRTR</sequence>
<feature type="transmembrane region" description="Helical" evidence="9">
    <location>
        <begin position="6"/>
        <end position="32"/>
    </location>
</feature>
<dbReference type="GO" id="GO:0007268">
    <property type="term" value="P:chemical synaptic transmission"/>
    <property type="evidence" value="ECO:0007669"/>
    <property type="project" value="TreeGrafter"/>
</dbReference>
<dbReference type="Pfam" id="PF00001">
    <property type="entry name" value="7tm_1"/>
    <property type="match status" value="1"/>
</dbReference>
<dbReference type="PANTHER" id="PTHR24247:SF278">
    <property type="entry name" value="HISTAMINE H2 RECEPTOR"/>
    <property type="match status" value="1"/>
</dbReference>
<keyword evidence="2" id="KW-1003">Cell membrane</keyword>
<name>A0A6P8HWG7_ACTTE</name>
<dbReference type="GO" id="GO:0045202">
    <property type="term" value="C:synapse"/>
    <property type="evidence" value="ECO:0007669"/>
    <property type="project" value="GOC"/>
</dbReference>
<keyword evidence="4 9" id="KW-1133">Transmembrane helix</keyword>
<dbReference type="Proteomes" id="UP000515163">
    <property type="component" value="Unplaced"/>
</dbReference>
<feature type="transmembrane region" description="Helical" evidence="9">
    <location>
        <begin position="253"/>
        <end position="276"/>
    </location>
</feature>
<dbReference type="PANTHER" id="PTHR24247">
    <property type="entry name" value="5-HYDROXYTRYPTAMINE RECEPTOR"/>
    <property type="match status" value="1"/>
</dbReference>
<evidence type="ECO:0000259" key="10">
    <source>
        <dbReference type="PROSITE" id="PS50262"/>
    </source>
</evidence>
<dbReference type="Gene3D" id="1.20.1070.10">
    <property type="entry name" value="Rhodopsin 7-helix transmembrane proteins"/>
    <property type="match status" value="1"/>
</dbReference>
<dbReference type="PRINTS" id="PR00237">
    <property type="entry name" value="GPCRRHODOPSN"/>
</dbReference>
<keyword evidence="5" id="KW-0297">G-protein coupled receptor</keyword>
<evidence type="ECO:0000256" key="8">
    <source>
        <dbReference type="ARBA" id="ARBA00023224"/>
    </source>
</evidence>
<feature type="transmembrane region" description="Helical" evidence="9">
    <location>
        <begin position="226"/>
        <end position="247"/>
    </location>
</feature>
<dbReference type="InterPro" id="IPR000276">
    <property type="entry name" value="GPCR_Rhodpsn"/>
</dbReference>
<comment type="subcellular location">
    <subcellularLocation>
        <location evidence="1">Cell membrane</location>
        <topology evidence="1">Multi-pass membrane protein</topology>
    </subcellularLocation>
</comment>
<dbReference type="GO" id="GO:0030594">
    <property type="term" value="F:neurotransmitter receptor activity"/>
    <property type="evidence" value="ECO:0007669"/>
    <property type="project" value="TreeGrafter"/>
</dbReference>
<keyword evidence="7" id="KW-0675">Receptor</keyword>
<dbReference type="OrthoDB" id="5987098at2759"/>
<evidence type="ECO:0000256" key="2">
    <source>
        <dbReference type="ARBA" id="ARBA00022475"/>
    </source>
</evidence>
<dbReference type="RefSeq" id="XP_031556922.1">
    <property type="nucleotide sequence ID" value="XM_031701062.1"/>
</dbReference>
<evidence type="ECO:0000256" key="1">
    <source>
        <dbReference type="ARBA" id="ARBA00004651"/>
    </source>
</evidence>
<feature type="transmembrane region" description="Helical" evidence="9">
    <location>
        <begin position="123"/>
        <end position="144"/>
    </location>
</feature>
<dbReference type="SMART" id="SM01381">
    <property type="entry name" value="7TM_GPCR_Srsx"/>
    <property type="match status" value="1"/>
</dbReference>